<accession>A0A445AH42</accession>
<evidence type="ECO:0000313" key="1">
    <source>
        <dbReference type="EMBL" id="RYR25708.1"/>
    </source>
</evidence>
<organism evidence="1 2">
    <name type="scientific">Arachis hypogaea</name>
    <name type="common">Peanut</name>
    <dbReference type="NCBI Taxonomy" id="3818"/>
    <lineage>
        <taxon>Eukaryota</taxon>
        <taxon>Viridiplantae</taxon>
        <taxon>Streptophyta</taxon>
        <taxon>Embryophyta</taxon>
        <taxon>Tracheophyta</taxon>
        <taxon>Spermatophyta</taxon>
        <taxon>Magnoliopsida</taxon>
        <taxon>eudicotyledons</taxon>
        <taxon>Gunneridae</taxon>
        <taxon>Pentapetalae</taxon>
        <taxon>rosids</taxon>
        <taxon>fabids</taxon>
        <taxon>Fabales</taxon>
        <taxon>Fabaceae</taxon>
        <taxon>Papilionoideae</taxon>
        <taxon>50 kb inversion clade</taxon>
        <taxon>dalbergioids sensu lato</taxon>
        <taxon>Dalbergieae</taxon>
        <taxon>Pterocarpus clade</taxon>
        <taxon>Arachis</taxon>
    </lineage>
</organism>
<dbReference type="EMBL" id="SDMP01000012">
    <property type="protein sequence ID" value="RYR25708.1"/>
    <property type="molecule type" value="Genomic_DNA"/>
</dbReference>
<proteinExistence type="predicted"/>
<name>A0A445AH42_ARAHY</name>
<comment type="caution">
    <text evidence="1">The sequence shown here is derived from an EMBL/GenBank/DDBJ whole genome shotgun (WGS) entry which is preliminary data.</text>
</comment>
<protein>
    <submittedName>
        <fullName evidence="1">Uncharacterized protein</fullName>
    </submittedName>
</protein>
<sequence length="10" mass="1190">MDPQKKVCIE</sequence>
<dbReference type="Proteomes" id="UP000289738">
    <property type="component" value="Chromosome B02"/>
</dbReference>
<reference evidence="1 2" key="1">
    <citation type="submission" date="2019-01" db="EMBL/GenBank/DDBJ databases">
        <title>Sequencing of cultivated peanut Arachis hypogaea provides insights into genome evolution and oil improvement.</title>
        <authorList>
            <person name="Chen X."/>
        </authorList>
    </citation>
    <scope>NUCLEOTIDE SEQUENCE [LARGE SCALE GENOMIC DNA]</scope>
    <source>
        <strain evidence="2">cv. Fuhuasheng</strain>
        <tissue evidence="1">Leaves</tissue>
    </source>
</reference>
<evidence type="ECO:0000313" key="2">
    <source>
        <dbReference type="Proteomes" id="UP000289738"/>
    </source>
</evidence>
<keyword evidence="2" id="KW-1185">Reference proteome</keyword>
<gene>
    <name evidence="1" type="ORF">Ahy_B02g059673</name>
</gene>